<dbReference type="InterPro" id="IPR006121">
    <property type="entry name" value="HMA_dom"/>
</dbReference>
<organism evidence="2 3">
    <name type="scientific">Microvirga lotononidis</name>
    <dbReference type="NCBI Taxonomy" id="864069"/>
    <lineage>
        <taxon>Bacteria</taxon>
        <taxon>Pseudomonadati</taxon>
        <taxon>Pseudomonadota</taxon>
        <taxon>Alphaproteobacteria</taxon>
        <taxon>Hyphomicrobiales</taxon>
        <taxon>Methylobacteriaceae</taxon>
        <taxon>Microvirga</taxon>
    </lineage>
</organism>
<keyword evidence="3" id="KW-1185">Reference proteome</keyword>
<proteinExistence type="predicted"/>
<dbReference type="EMBL" id="JH660647">
    <property type="protein sequence ID" value="EIM24571.1"/>
    <property type="molecule type" value="Genomic_DNA"/>
</dbReference>
<evidence type="ECO:0000313" key="3">
    <source>
        <dbReference type="Proteomes" id="UP000003947"/>
    </source>
</evidence>
<dbReference type="CDD" id="cd00371">
    <property type="entry name" value="HMA"/>
    <property type="match status" value="1"/>
</dbReference>
<reference evidence="2 3" key="1">
    <citation type="submission" date="2012-02" db="EMBL/GenBank/DDBJ databases">
        <title>Improved High-Quality Draft sequence of Microvirga sp. WSM3557.</title>
        <authorList>
            <consortium name="US DOE Joint Genome Institute"/>
            <person name="Lucas S."/>
            <person name="Han J."/>
            <person name="Lapidus A."/>
            <person name="Cheng J.-F."/>
            <person name="Goodwin L."/>
            <person name="Pitluck S."/>
            <person name="Peters L."/>
            <person name="Zhang X."/>
            <person name="Detter J.C."/>
            <person name="Han C."/>
            <person name="Tapia R."/>
            <person name="Land M."/>
            <person name="Hauser L."/>
            <person name="Kyrpides N."/>
            <person name="Ivanova N."/>
            <person name="Pagani I."/>
            <person name="Brau L."/>
            <person name="Yates R."/>
            <person name="O'Hara G."/>
            <person name="Rui T."/>
            <person name="Howieson J."/>
            <person name="Reeve W."/>
            <person name="Woyke T."/>
        </authorList>
    </citation>
    <scope>NUCLEOTIDE SEQUENCE [LARGE SCALE GENOMIC DNA]</scope>
    <source>
        <strain evidence="2 3">WSM3557</strain>
    </source>
</reference>
<dbReference type="InterPro" id="IPR036163">
    <property type="entry name" value="HMA_dom_sf"/>
</dbReference>
<dbReference type="SUPFAM" id="SSF55008">
    <property type="entry name" value="HMA, heavy metal-associated domain"/>
    <property type="match status" value="1"/>
</dbReference>
<evidence type="ECO:0000259" key="1">
    <source>
        <dbReference type="PROSITE" id="PS50846"/>
    </source>
</evidence>
<dbReference type="HOGENOM" id="CLU_134973_5_0_5"/>
<dbReference type="Pfam" id="PF00403">
    <property type="entry name" value="HMA"/>
    <property type="match status" value="1"/>
</dbReference>
<dbReference type="PROSITE" id="PS50846">
    <property type="entry name" value="HMA_2"/>
    <property type="match status" value="1"/>
</dbReference>
<dbReference type="RefSeq" id="WP_009492325.1">
    <property type="nucleotide sequence ID" value="NZ_CP141048.1"/>
</dbReference>
<dbReference type="Gene3D" id="3.30.70.100">
    <property type="match status" value="1"/>
</dbReference>
<feature type="domain" description="HMA" evidence="1">
    <location>
        <begin position="1"/>
        <end position="63"/>
    </location>
</feature>
<evidence type="ECO:0000313" key="2">
    <source>
        <dbReference type="EMBL" id="EIM24571.1"/>
    </source>
</evidence>
<dbReference type="Proteomes" id="UP000003947">
    <property type="component" value="Unassembled WGS sequence"/>
</dbReference>
<dbReference type="AlphaFoldDB" id="I4YKS9"/>
<accession>I4YKS9</accession>
<dbReference type="STRING" id="864069.MicloDRAFT_00052860"/>
<dbReference type="eggNOG" id="COG2608">
    <property type="taxonomic scope" value="Bacteria"/>
</dbReference>
<name>I4YKS9_9HYPH</name>
<dbReference type="GO" id="GO:0046872">
    <property type="term" value="F:metal ion binding"/>
    <property type="evidence" value="ECO:0007669"/>
    <property type="project" value="InterPro"/>
</dbReference>
<dbReference type="PATRIC" id="fig|864069.3.peg.5689"/>
<protein>
    <submittedName>
        <fullName evidence="2">Copper chaperone</fullName>
    </submittedName>
</protein>
<gene>
    <name evidence="2" type="ORF">MicloDRAFT_00052860</name>
</gene>
<sequence>MYRFHVPDMSCGGCLRSVEQAIRTIDPQAEVDGNLENHVVTVASSQGEARLLSALEMAGFPAQLLSQQEA</sequence>